<dbReference type="EMBL" id="MN988534">
    <property type="protein sequence ID" value="QIG74019.1"/>
    <property type="molecule type" value="Genomic_DNA"/>
</dbReference>
<evidence type="ECO:0000313" key="1">
    <source>
        <dbReference type="EMBL" id="QIG74019.1"/>
    </source>
</evidence>
<evidence type="ECO:0000313" key="2">
    <source>
        <dbReference type="Proteomes" id="UP000646667"/>
    </source>
</evidence>
<gene>
    <name evidence="1" type="ORF">EVC06_244</name>
</gene>
<accession>A0A7S5UYK8</accession>
<organism evidence="1 2">
    <name type="scientific">Rhizobium phage RHph_N34</name>
    <dbReference type="NCBI Taxonomy" id="2509586"/>
    <lineage>
        <taxon>Viruses</taxon>
        <taxon>Duplodnaviria</taxon>
        <taxon>Heunggongvirae</taxon>
        <taxon>Uroviricota</taxon>
        <taxon>Caudoviricetes</taxon>
        <taxon>Pootjesviridae</taxon>
        <taxon>Staniewskivirinae</taxon>
        <taxon>Trinifflemingvirus</taxon>
        <taxon>Trinifflemingvirus N34</taxon>
    </lineage>
</organism>
<dbReference type="Proteomes" id="UP000646667">
    <property type="component" value="Segment"/>
</dbReference>
<protein>
    <submittedName>
        <fullName evidence="1">Uncharacterized protein</fullName>
    </submittedName>
</protein>
<sequence length="86" mass="10266">MKQKYRKNQTVYHVTDKGNIYVCKVAVRHRDGTFTLTSTHRTDHLGDHNWIDHNNPEFFVRINEQWFLRDFGKAIALATGRHNERN</sequence>
<keyword evidence="2" id="KW-1185">Reference proteome</keyword>
<proteinExistence type="predicted"/>
<reference evidence="1 2" key="1">
    <citation type="submission" date="2020-01" db="EMBL/GenBank/DDBJ databases">
        <title>Patterns of diversity and host range of bacteriophage communities associated with bean-nodulatin bacteria.</title>
        <authorList>
            <person name="Vann Cauwenberghe J."/>
            <person name="Santamaria R.I."/>
            <person name="Bustos P."/>
            <person name="Juarez S."/>
            <person name="Gonzalez V."/>
        </authorList>
    </citation>
    <scope>NUCLEOTIDE SEQUENCE [LARGE SCALE GENOMIC DNA]</scope>
    <source>
        <strain evidence="2">RHph</strain>
    </source>
</reference>
<name>A0A7S5UYK8_9CAUD</name>